<dbReference type="RefSeq" id="WP_063248862.1">
    <property type="nucleotide sequence ID" value="NZ_CAACXN010000015.1"/>
</dbReference>
<proteinExistence type="inferred from homology"/>
<evidence type="ECO:0000313" key="11">
    <source>
        <dbReference type="EMBL" id="PAK95279.1"/>
    </source>
</evidence>
<dbReference type="GO" id="GO:0010181">
    <property type="term" value="F:FMN binding"/>
    <property type="evidence" value="ECO:0007669"/>
    <property type="project" value="UniProtKB-UniRule"/>
</dbReference>
<dbReference type="STRING" id="33889.AVW13_04190"/>
<reference evidence="12 17" key="5">
    <citation type="submission" date="2020-12" db="EMBL/GenBank/DDBJ databases">
        <title>FDA dAtabase for Regulatory Grade micrObial Sequences (FDA-ARGOS): Supporting development and validation of Infectious Disease Dx tests.</title>
        <authorList>
            <person name="Sproer C."/>
            <person name="Gronow S."/>
            <person name="Severitt S."/>
            <person name="Schroder I."/>
            <person name="Tallon L."/>
            <person name="Sadzewicz L."/>
            <person name="Zhao X."/>
            <person name="Boylan J."/>
            <person name="Ott S."/>
            <person name="Bowen H."/>
            <person name="Vavikolanu K."/>
            <person name="Mehta A."/>
            <person name="Aluvathingal J."/>
            <person name="Nadendla S."/>
            <person name="Lowell S."/>
            <person name="Myers T."/>
            <person name="Yan Y."/>
            <person name="Sichtig H."/>
        </authorList>
    </citation>
    <scope>NUCLEOTIDE SEQUENCE [LARGE SCALE GENOMIC DNA]</scope>
    <source>
        <strain evidence="12 17">FDAARGOS_902</strain>
    </source>
</reference>
<comment type="similarity">
    <text evidence="1 5">Belongs to the pyridoxamine 5'-phosphate oxidase family.</text>
</comment>
<evidence type="ECO:0000256" key="4">
    <source>
        <dbReference type="ARBA" id="ARBA00023002"/>
    </source>
</evidence>
<keyword evidence="5" id="KW-0664">Pyridoxine biosynthesis</keyword>
<keyword evidence="3 5" id="KW-0288">FMN</keyword>
<comment type="caution">
    <text evidence="5">Lacks conserved residue(s) required for the propagation of feature annotation.</text>
</comment>
<dbReference type="SUPFAM" id="SSF50475">
    <property type="entry name" value="FMN-binding split barrel"/>
    <property type="match status" value="1"/>
</dbReference>
<comment type="subunit">
    <text evidence="5">Homodimer.</text>
</comment>
<evidence type="ECO:0000313" key="13">
    <source>
        <dbReference type="EMBL" id="VEW13832.1"/>
    </source>
</evidence>
<name>A0A163B2C8_9MICO</name>
<reference evidence="14" key="1">
    <citation type="submission" date="2016-01" db="EMBL/GenBank/DDBJ databases">
        <title>Draft genome of Chromobacterium sp. F49.</title>
        <authorList>
            <person name="Hong K.W."/>
        </authorList>
    </citation>
    <scope>NUCLEOTIDE SEQUENCE [LARGE SCALE GENOMIC DNA]</scope>
    <source>
        <strain evidence="14">M40</strain>
    </source>
</reference>
<comment type="catalytic activity">
    <reaction evidence="5">
        <text>pyridoxine 5'-phosphate + O2 = pyridoxal 5'-phosphate + H2O2</text>
        <dbReference type="Rhea" id="RHEA:15149"/>
        <dbReference type="ChEBI" id="CHEBI:15379"/>
        <dbReference type="ChEBI" id="CHEBI:16240"/>
        <dbReference type="ChEBI" id="CHEBI:58589"/>
        <dbReference type="ChEBI" id="CHEBI:597326"/>
        <dbReference type="EC" id="1.4.3.5"/>
    </reaction>
</comment>
<feature type="domain" description="Pyridoxine 5'-phosphate oxidase dimerisation C-terminal" evidence="9">
    <location>
        <begin position="172"/>
        <end position="223"/>
    </location>
</feature>
<feature type="binding site" evidence="5 7">
    <location>
        <begin position="140"/>
        <end position="141"/>
    </location>
    <ligand>
        <name>FMN</name>
        <dbReference type="ChEBI" id="CHEBI:58210"/>
    </ligand>
</feature>
<evidence type="ECO:0000259" key="9">
    <source>
        <dbReference type="Pfam" id="PF10590"/>
    </source>
</evidence>
<evidence type="ECO:0000313" key="17">
    <source>
        <dbReference type="Proteomes" id="UP000594979"/>
    </source>
</evidence>
<feature type="binding site" evidence="5 6">
    <location>
        <position position="131"/>
    </location>
    <ligand>
        <name>substrate</name>
    </ligand>
</feature>
<evidence type="ECO:0000256" key="5">
    <source>
        <dbReference type="HAMAP-Rule" id="MF_01629"/>
    </source>
</evidence>
<evidence type="ECO:0000256" key="2">
    <source>
        <dbReference type="ARBA" id="ARBA00022630"/>
    </source>
</evidence>
<dbReference type="EMBL" id="NCWY01000008">
    <property type="protein sequence ID" value="PAK95279.1"/>
    <property type="molecule type" value="Genomic_DNA"/>
</dbReference>
<comment type="function">
    <text evidence="5">Catalyzes the oxidation of either pyridoxine 5'-phosphate (PNP) or pyridoxamine 5'-phosphate (PMP) into pyridoxal 5'-phosphate (PLP).</text>
</comment>
<feature type="binding site" evidence="6">
    <location>
        <begin position="12"/>
        <end position="15"/>
    </location>
    <ligand>
        <name>substrate</name>
    </ligand>
</feature>
<evidence type="ECO:0000313" key="16">
    <source>
        <dbReference type="Proteomes" id="UP000386281"/>
    </source>
</evidence>
<dbReference type="AlphaFoldDB" id="A0A163B2C8"/>
<feature type="binding site" evidence="5 7">
    <location>
        <begin position="61"/>
        <end position="66"/>
    </location>
    <ligand>
        <name>FMN</name>
        <dbReference type="ChEBI" id="CHEBI:58210"/>
    </ligand>
</feature>
<comment type="pathway">
    <text evidence="5">Cofactor metabolism; pyridoxal 5'-phosphate salvage; pyridoxal 5'-phosphate from pyridoxine 5'-phosphate: step 1/1.</text>
</comment>
<dbReference type="PANTHER" id="PTHR10851:SF0">
    <property type="entry name" value="PYRIDOXINE-5'-PHOSPHATE OXIDASE"/>
    <property type="match status" value="1"/>
</dbReference>
<gene>
    <name evidence="5 13" type="primary">pdxH</name>
    <name evidence="10" type="ORF">AVW13_04190</name>
    <name evidence="11" type="ORF">B8X04_10685</name>
    <name evidence="12" type="ORF">I6G59_00540</name>
    <name evidence="13" type="ORF">NCTC12391_02041</name>
</gene>
<dbReference type="InterPro" id="IPR011576">
    <property type="entry name" value="Pyridox_Oxase_N"/>
</dbReference>
<feature type="binding site" evidence="5 7">
    <location>
        <position position="83"/>
    </location>
    <ligand>
        <name>FMN</name>
        <dbReference type="ChEBI" id="CHEBI:58210"/>
    </ligand>
</feature>
<reference evidence="10" key="2">
    <citation type="submission" date="2016-01" db="EMBL/GenBank/DDBJ databases">
        <authorList>
            <person name="Hong K.W."/>
        </authorList>
    </citation>
    <scope>NUCLEOTIDE SEQUENCE</scope>
    <source>
        <strain evidence="10">M40</strain>
    </source>
</reference>
<dbReference type="Proteomes" id="UP000594979">
    <property type="component" value="Chromosome"/>
</dbReference>
<dbReference type="UniPathway" id="UPA01068">
    <property type="reaction ID" value="UER00304"/>
</dbReference>
<reference evidence="11 15" key="3">
    <citation type="submission" date="2017-04" db="EMBL/GenBank/DDBJ databases">
        <title>Kefir bacterial isolates.</title>
        <authorList>
            <person name="Kim Y."/>
            <person name="Blasche S."/>
            <person name="Patil K.R."/>
        </authorList>
    </citation>
    <scope>NUCLEOTIDE SEQUENCE [LARGE SCALE GENOMIC DNA]</scope>
    <source>
        <strain evidence="11 15">OG2</strain>
    </source>
</reference>
<comment type="catalytic activity">
    <reaction evidence="5">
        <text>pyridoxamine 5'-phosphate + O2 + H2O = pyridoxal 5'-phosphate + H2O2 + NH4(+)</text>
        <dbReference type="Rhea" id="RHEA:15817"/>
        <dbReference type="ChEBI" id="CHEBI:15377"/>
        <dbReference type="ChEBI" id="CHEBI:15379"/>
        <dbReference type="ChEBI" id="CHEBI:16240"/>
        <dbReference type="ChEBI" id="CHEBI:28938"/>
        <dbReference type="ChEBI" id="CHEBI:58451"/>
        <dbReference type="ChEBI" id="CHEBI:597326"/>
        <dbReference type="EC" id="1.4.3.5"/>
    </reaction>
</comment>
<feature type="binding site" evidence="5 7">
    <location>
        <position position="185"/>
    </location>
    <ligand>
        <name>FMN</name>
        <dbReference type="ChEBI" id="CHEBI:58210"/>
    </ligand>
</feature>
<feature type="binding site" evidence="5 7">
    <location>
        <position position="195"/>
    </location>
    <ligand>
        <name>FMN</name>
        <dbReference type="ChEBI" id="CHEBI:58210"/>
    </ligand>
</feature>
<keyword evidence="4 5" id="KW-0560">Oxidoreductase</keyword>
<accession>A0A163B2C8</accession>
<dbReference type="GO" id="GO:0004733">
    <property type="term" value="F:pyridoxamine phosphate oxidase activity"/>
    <property type="evidence" value="ECO:0007669"/>
    <property type="project" value="UniProtKB-UniRule"/>
</dbReference>
<feature type="binding site" evidence="5 6">
    <location>
        <position position="127"/>
    </location>
    <ligand>
        <name>substrate</name>
    </ligand>
</feature>
<dbReference type="PANTHER" id="PTHR10851">
    <property type="entry name" value="PYRIDOXINE-5-PHOSPHATE OXIDASE"/>
    <property type="match status" value="1"/>
</dbReference>
<feature type="binding site" evidence="5 6">
    <location>
        <position position="66"/>
    </location>
    <ligand>
        <name>substrate</name>
    </ligand>
</feature>
<reference evidence="13 16" key="4">
    <citation type="submission" date="2019-02" db="EMBL/GenBank/DDBJ databases">
        <authorList>
            <consortium name="Pathogen Informatics"/>
        </authorList>
    </citation>
    <scope>NUCLEOTIDE SEQUENCE [LARGE SCALE GENOMIC DNA]</scope>
    <source>
        <strain evidence="13 16">3012STDY7078520</strain>
    </source>
</reference>
<dbReference type="NCBIfam" id="TIGR00558">
    <property type="entry name" value="pdxH"/>
    <property type="match status" value="1"/>
</dbReference>
<evidence type="ECO:0000313" key="15">
    <source>
        <dbReference type="Proteomes" id="UP000216867"/>
    </source>
</evidence>
<dbReference type="GeneID" id="99773938"/>
<feature type="domain" description="Pyridoxamine 5'-phosphate oxidase N-terminal" evidence="8">
    <location>
        <begin position="36"/>
        <end position="156"/>
    </location>
</feature>
<feature type="binding site" evidence="5 7">
    <location>
        <position position="105"/>
    </location>
    <ligand>
        <name>FMN</name>
        <dbReference type="ChEBI" id="CHEBI:58210"/>
    </ligand>
</feature>
<feature type="binding site" evidence="5 7">
    <location>
        <begin position="76"/>
        <end position="77"/>
    </location>
    <ligand>
        <name>FMN</name>
        <dbReference type="ChEBI" id="CHEBI:58210"/>
    </ligand>
</feature>
<dbReference type="Pfam" id="PF01243">
    <property type="entry name" value="PNPOx_N"/>
    <property type="match status" value="1"/>
</dbReference>
<evidence type="ECO:0000256" key="1">
    <source>
        <dbReference type="ARBA" id="ARBA00007301"/>
    </source>
</evidence>
<dbReference type="Pfam" id="PF10590">
    <property type="entry name" value="PNP_phzG_C"/>
    <property type="match status" value="1"/>
</dbReference>
<dbReference type="InterPro" id="IPR019576">
    <property type="entry name" value="Pyridoxamine_oxidase_dimer_C"/>
</dbReference>
<dbReference type="EC" id="1.4.3.5" evidence="5"/>
<evidence type="ECO:0000256" key="6">
    <source>
        <dbReference type="PIRSR" id="PIRSR000190-1"/>
    </source>
</evidence>
<evidence type="ECO:0000313" key="14">
    <source>
        <dbReference type="Proteomes" id="UP000076612"/>
    </source>
</evidence>
<dbReference type="Proteomes" id="UP000076612">
    <property type="component" value="Unassembled WGS sequence"/>
</dbReference>
<comment type="cofactor">
    <cofactor evidence="5 7">
        <name>FMN</name>
        <dbReference type="ChEBI" id="CHEBI:58210"/>
    </cofactor>
    <text evidence="5 7">Binds 1 FMN per subunit.</text>
</comment>
<dbReference type="Proteomes" id="UP000216867">
    <property type="component" value="Unassembled WGS sequence"/>
</dbReference>
<protein>
    <recommendedName>
        <fullName evidence="5">Pyridoxine/pyridoxamine 5'-phosphate oxidase</fullName>
        <ecNumber evidence="5">1.4.3.5</ecNumber>
    </recommendedName>
    <alternativeName>
        <fullName evidence="5">PNP/PMP oxidase</fullName>
        <shortName evidence="5">PNPOx</shortName>
    </alternativeName>
    <alternativeName>
        <fullName evidence="5">Pyridoxal 5'-phosphate synthase</fullName>
    </alternativeName>
</protein>
<dbReference type="PIRSF" id="PIRSF000190">
    <property type="entry name" value="Pyd_amn-ph_oxd"/>
    <property type="match status" value="1"/>
</dbReference>
<dbReference type="GO" id="GO:0008615">
    <property type="term" value="P:pyridoxine biosynthetic process"/>
    <property type="evidence" value="ECO:0007669"/>
    <property type="project" value="UniProtKB-UniRule"/>
</dbReference>
<dbReference type="InterPro" id="IPR012349">
    <property type="entry name" value="Split_barrel_FMN-bd"/>
</dbReference>
<evidence type="ECO:0000313" key="10">
    <source>
        <dbReference type="EMBL" id="KZE23419.1"/>
    </source>
</evidence>
<dbReference type="EMBL" id="LQQR01000003">
    <property type="protein sequence ID" value="KZE23419.1"/>
    <property type="molecule type" value="Genomic_DNA"/>
</dbReference>
<sequence length="223" mass="25378">MSEPVDRLAQTRASYLSPTFDRPEVSPLELFRTWYDEAAGQVREPNAMTVSTLDEWGPVARIVLLKGIDAGGFVFFTDYDSAKGRQLRTDPRIAASFPWQDMHRQIRIRGLAEEVAPAESDAYFAVRPRGSQIAASVSKQSQPVSGREQMEDEYSRAEAELAGRDVPRPDHWGGFRIRPFEIEFWQGQPNRFHDRWVFRPADGSHDPADLAAVEAWDLVRLYP</sequence>
<dbReference type="InterPro" id="IPR000659">
    <property type="entry name" value="Pyridox_Oxase"/>
</dbReference>
<feature type="binding site" evidence="5 6">
    <location>
        <position position="123"/>
    </location>
    <ligand>
        <name>substrate</name>
    </ligand>
</feature>
<dbReference type="Proteomes" id="UP000386281">
    <property type="component" value="Unassembled WGS sequence"/>
</dbReference>
<comment type="pathway">
    <text evidence="5">Cofactor metabolism; pyridoxal 5'-phosphate salvage; pyridoxal 5'-phosphate from pyridoxamine 5'-phosphate: step 1/1.</text>
</comment>
<evidence type="ECO:0000259" key="8">
    <source>
        <dbReference type="Pfam" id="PF01243"/>
    </source>
</evidence>
<dbReference type="HAMAP" id="MF_01629">
    <property type="entry name" value="PdxH"/>
    <property type="match status" value="1"/>
</dbReference>
<feature type="binding site" evidence="5 6">
    <location>
        <begin position="191"/>
        <end position="193"/>
    </location>
    <ligand>
        <name>substrate</name>
    </ligand>
</feature>
<dbReference type="EMBL" id="CAACXN010000015">
    <property type="protein sequence ID" value="VEW13832.1"/>
    <property type="molecule type" value="Genomic_DNA"/>
</dbReference>
<keyword evidence="2 5" id="KW-0285">Flavoprotein</keyword>
<dbReference type="EMBL" id="CP065682">
    <property type="protein sequence ID" value="QPS33876.1"/>
    <property type="molecule type" value="Genomic_DNA"/>
</dbReference>
<organism evidence="13 16">
    <name type="scientific">Brevibacterium casei</name>
    <dbReference type="NCBI Taxonomy" id="33889"/>
    <lineage>
        <taxon>Bacteria</taxon>
        <taxon>Bacillati</taxon>
        <taxon>Actinomycetota</taxon>
        <taxon>Actinomycetes</taxon>
        <taxon>Micrococcales</taxon>
        <taxon>Brevibacteriaceae</taxon>
        <taxon>Brevibacterium</taxon>
    </lineage>
</organism>
<evidence type="ECO:0000313" key="12">
    <source>
        <dbReference type="EMBL" id="QPS33876.1"/>
    </source>
</evidence>
<evidence type="ECO:0000256" key="7">
    <source>
        <dbReference type="PIRSR" id="PIRSR000190-2"/>
    </source>
</evidence>
<evidence type="ECO:0000256" key="3">
    <source>
        <dbReference type="ARBA" id="ARBA00022643"/>
    </source>
</evidence>
<dbReference type="KEGG" id="bcau:I6G59_00540"/>
<dbReference type="NCBIfam" id="NF004231">
    <property type="entry name" value="PRK05679.1"/>
    <property type="match status" value="1"/>
</dbReference>
<dbReference type="Gene3D" id="2.30.110.10">
    <property type="entry name" value="Electron Transport, Fmn-binding Protein, Chain A"/>
    <property type="match status" value="1"/>
</dbReference>